<evidence type="ECO:0000313" key="3">
    <source>
        <dbReference type="Proteomes" id="UP000586827"/>
    </source>
</evidence>
<gene>
    <name evidence="2" type="ORF">HLB23_02835</name>
</gene>
<feature type="compositionally biased region" description="Polar residues" evidence="1">
    <location>
        <begin position="90"/>
        <end position="100"/>
    </location>
</feature>
<protein>
    <submittedName>
        <fullName evidence="2">Uncharacterized protein</fullName>
    </submittedName>
</protein>
<accession>A0A849C1E2</accession>
<keyword evidence="3" id="KW-1185">Reference proteome</keyword>
<evidence type="ECO:0000256" key="1">
    <source>
        <dbReference type="SAM" id="MobiDB-lite"/>
    </source>
</evidence>
<feature type="compositionally biased region" description="Polar residues" evidence="1">
    <location>
        <begin position="65"/>
        <end position="77"/>
    </location>
</feature>
<organism evidence="2 3">
    <name type="scientific">Nocardia uniformis</name>
    <dbReference type="NCBI Taxonomy" id="53432"/>
    <lineage>
        <taxon>Bacteria</taxon>
        <taxon>Bacillati</taxon>
        <taxon>Actinomycetota</taxon>
        <taxon>Actinomycetes</taxon>
        <taxon>Mycobacteriales</taxon>
        <taxon>Nocardiaceae</taxon>
        <taxon>Nocardia</taxon>
    </lineage>
</organism>
<proteinExistence type="predicted"/>
<comment type="caution">
    <text evidence="2">The sequence shown here is derived from an EMBL/GenBank/DDBJ whole genome shotgun (WGS) entry which is preliminary data.</text>
</comment>
<dbReference type="EMBL" id="JABELX010000001">
    <property type="protein sequence ID" value="NNH68819.1"/>
    <property type="molecule type" value="Genomic_DNA"/>
</dbReference>
<dbReference type="Proteomes" id="UP000586827">
    <property type="component" value="Unassembled WGS sequence"/>
</dbReference>
<name>A0A849C1E2_9NOCA</name>
<dbReference type="AlphaFoldDB" id="A0A849C1E2"/>
<sequence length="100" mass="10817">MSSPRPAPNSLSDAEIERLSAEIDAGGAPTVWFTAAAVGIDEGRSGKVVAVADRAEPDFLRVRPSGSTDTLAFSPNELTLDRPARRRNTHQQTTLWEDQL</sequence>
<evidence type="ECO:0000313" key="2">
    <source>
        <dbReference type="EMBL" id="NNH68819.1"/>
    </source>
</evidence>
<feature type="region of interest" description="Disordered" evidence="1">
    <location>
        <begin position="61"/>
        <end position="100"/>
    </location>
</feature>
<dbReference type="RefSeq" id="WP_157553352.1">
    <property type="nucleotide sequence ID" value="NZ_JABELX010000001.1"/>
</dbReference>
<reference evidence="2 3" key="1">
    <citation type="submission" date="2020-05" db="EMBL/GenBank/DDBJ databases">
        <title>MicrobeNet Type strains.</title>
        <authorList>
            <person name="Nicholson A.C."/>
        </authorList>
    </citation>
    <scope>NUCLEOTIDE SEQUENCE [LARGE SCALE GENOMIC DNA]</scope>
    <source>
        <strain evidence="2 3">JCM 3224</strain>
    </source>
</reference>